<dbReference type="GO" id="GO:0006950">
    <property type="term" value="P:response to stress"/>
    <property type="evidence" value="ECO:0007669"/>
    <property type="project" value="TreeGrafter"/>
</dbReference>
<dbReference type="SUPFAM" id="SSF46785">
    <property type="entry name" value="Winged helix' DNA-binding domain"/>
    <property type="match status" value="1"/>
</dbReference>
<dbReference type="SMART" id="SM00347">
    <property type="entry name" value="HTH_MARR"/>
    <property type="match status" value="1"/>
</dbReference>
<dbReference type="Gene3D" id="1.10.10.10">
    <property type="entry name" value="Winged helix-like DNA-binding domain superfamily/Winged helix DNA-binding domain"/>
    <property type="match status" value="1"/>
</dbReference>
<dbReference type="PANTHER" id="PTHR33164:SF107">
    <property type="entry name" value="TRANSCRIPTIONAL REGULATORY PROTEIN"/>
    <property type="match status" value="1"/>
</dbReference>
<feature type="domain" description="HTH marR-type" evidence="1">
    <location>
        <begin position="42"/>
        <end position="173"/>
    </location>
</feature>
<organism evidence="2 3">
    <name type="scientific">Bradyrhizobium huanghuaihaiense</name>
    <dbReference type="NCBI Taxonomy" id="990078"/>
    <lineage>
        <taxon>Bacteria</taxon>
        <taxon>Pseudomonadati</taxon>
        <taxon>Pseudomonadota</taxon>
        <taxon>Alphaproteobacteria</taxon>
        <taxon>Hyphomicrobiales</taxon>
        <taxon>Nitrobacteraceae</taxon>
        <taxon>Bradyrhizobium</taxon>
    </lineage>
</organism>
<accession>A0A562R501</accession>
<dbReference type="PROSITE" id="PS50995">
    <property type="entry name" value="HTH_MARR_2"/>
    <property type="match status" value="1"/>
</dbReference>
<dbReference type="InterPro" id="IPR000835">
    <property type="entry name" value="HTH_MarR-typ"/>
</dbReference>
<dbReference type="GO" id="GO:0003700">
    <property type="term" value="F:DNA-binding transcription factor activity"/>
    <property type="evidence" value="ECO:0007669"/>
    <property type="project" value="InterPro"/>
</dbReference>
<comment type="caution">
    <text evidence="2">The sequence shown here is derived from an EMBL/GenBank/DDBJ whole genome shotgun (WGS) entry which is preliminary data.</text>
</comment>
<evidence type="ECO:0000313" key="3">
    <source>
        <dbReference type="Proteomes" id="UP000316291"/>
    </source>
</evidence>
<dbReference type="Pfam" id="PF12802">
    <property type="entry name" value="MarR_2"/>
    <property type="match status" value="1"/>
</dbReference>
<evidence type="ECO:0000259" key="1">
    <source>
        <dbReference type="PROSITE" id="PS50995"/>
    </source>
</evidence>
<dbReference type="InterPro" id="IPR036388">
    <property type="entry name" value="WH-like_DNA-bd_sf"/>
</dbReference>
<dbReference type="Proteomes" id="UP000316291">
    <property type="component" value="Unassembled WGS sequence"/>
</dbReference>
<dbReference type="PANTHER" id="PTHR33164">
    <property type="entry name" value="TRANSCRIPTIONAL REGULATOR, MARR FAMILY"/>
    <property type="match status" value="1"/>
</dbReference>
<name>A0A562R501_9BRAD</name>
<dbReference type="AlphaFoldDB" id="A0A562R501"/>
<gene>
    <name evidence="2" type="ORF">IQ16_06020</name>
</gene>
<dbReference type="InterPro" id="IPR039422">
    <property type="entry name" value="MarR/SlyA-like"/>
</dbReference>
<keyword evidence="3" id="KW-1185">Reference proteome</keyword>
<evidence type="ECO:0000313" key="2">
    <source>
        <dbReference type="EMBL" id="TWI64145.1"/>
    </source>
</evidence>
<sequence>MRRNSARRLSRAVGQLAPAGFDNRPALDYMFRMRNKSPEARHHRLIYLLNVAQRRLQRWMAAQPSSEVTPAQAGLLFILGKQDGVLMGEAGAALDMGPAGISGLVDRTAAARLVERRADREDGRAFRVWLTPKGRAALAQAKTDAARINEALTDGFTAAEIDIVARWLTSVQDKFPRDPEE</sequence>
<keyword evidence="2" id="KW-0238">DNA-binding</keyword>
<dbReference type="EMBL" id="VLLA01000018">
    <property type="protein sequence ID" value="TWI64145.1"/>
    <property type="molecule type" value="Genomic_DNA"/>
</dbReference>
<dbReference type="InterPro" id="IPR036390">
    <property type="entry name" value="WH_DNA-bd_sf"/>
</dbReference>
<dbReference type="GO" id="GO:0003677">
    <property type="term" value="F:DNA binding"/>
    <property type="evidence" value="ECO:0007669"/>
    <property type="project" value="UniProtKB-KW"/>
</dbReference>
<proteinExistence type="predicted"/>
<reference evidence="2 3" key="1">
    <citation type="journal article" date="2015" name="Stand. Genomic Sci.">
        <title>Genomic Encyclopedia of Bacterial and Archaeal Type Strains, Phase III: the genomes of soil and plant-associated and newly described type strains.</title>
        <authorList>
            <person name="Whitman W.B."/>
            <person name="Woyke T."/>
            <person name="Klenk H.P."/>
            <person name="Zhou Y."/>
            <person name="Lilburn T.G."/>
            <person name="Beck B.J."/>
            <person name="De Vos P."/>
            <person name="Vandamme P."/>
            <person name="Eisen J.A."/>
            <person name="Garrity G."/>
            <person name="Hugenholtz P."/>
            <person name="Kyrpides N.C."/>
        </authorList>
    </citation>
    <scope>NUCLEOTIDE SEQUENCE [LARGE SCALE GENOMIC DNA]</scope>
    <source>
        <strain evidence="2 3">CGMCC 1.10948</strain>
    </source>
</reference>
<protein>
    <submittedName>
        <fullName evidence="2">DNA-binding MarR family transcriptional regulator</fullName>
    </submittedName>
</protein>